<dbReference type="Proteomes" id="UP000312594">
    <property type="component" value="Unassembled WGS sequence"/>
</dbReference>
<evidence type="ECO:0000256" key="2">
    <source>
        <dbReference type="ARBA" id="ARBA00022679"/>
    </source>
</evidence>
<dbReference type="InterPro" id="IPR028098">
    <property type="entry name" value="Glyco_trans_4-like_N"/>
</dbReference>
<organism evidence="4 6">
    <name type="scientific">Eggerthella lenta</name>
    <name type="common">Eubacterium lentum</name>
    <dbReference type="NCBI Taxonomy" id="84112"/>
    <lineage>
        <taxon>Bacteria</taxon>
        <taxon>Bacillati</taxon>
        <taxon>Actinomycetota</taxon>
        <taxon>Coriobacteriia</taxon>
        <taxon>Eggerthellales</taxon>
        <taxon>Eggerthellaceae</taxon>
        <taxon>Eggerthella</taxon>
    </lineage>
</organism>
<dbReference type="SUPFAM" id="SSF53756">
    <property type="entry name" value="UDP-Glycosyltransferase/glycogen phosphorylase"/>
    <property type="match status" value="1"/>
</dbReference>
<dbReference type="CDD" id="cd03801">
    <property type="entry name" value="GT4_PimA-like"/>
    <property type="match status" value="1"/>
</dbReference>
<evidence type="ECO:0000313" key="7">
    <source>
        <dbReference type="Proteomes" id="UP000312594"/>
    </source>
</evidence>
<dbReference type="Gene3D" id="3.40.50.2000">
    <property type="entry name" value="Glycogen Phosphorylase B"/>
    <property type="match status" value="2"/>
</dbReference>
<dbReference type="Pfam" id="PF13439">
    <property type="entry name" value="Glyco_transf_4"/>
    <property type="match status" value="1"/>
</dbReference>
<dbReference type="PANTHER" id="PTHR45947:SF3">
    <property type="entry name" value="SULFOQUINOVOSYL TRANSFERASE SQD2"/>
    <property type="match status" value="1"/>
</dbReference>
<dbReference type="EMBL" id="VEVP01000001">
    <property type="protein sequence ID" value="TNU96216.1"/>
    <property type="molecule type" value="Genomic_DNA"/>
</dbReference>
<dbReference type="Proteomes" id="UP000253970">
    <property type="component" value="Unassembled WGS sequence"/>
</dbReference>
<accession>A0A369MCZ1</accession>
<evidence type="ECO:0000313" key="5">
    <source>
        <dbReference type="EMBL" id="TNU96216.1"/>
    </source>
</evidence>
<dbReference type="GO" id="GO:0016757">
    <property type="term" value="F:glycosyltransferase activity"/>
    <property type="evidence" value="ECO:0007669"/>
    <property type="project" value="UniProtKB-KW"/>
</dbReference>
<evidence type="ECO:0000313" key="6">
    <source>
        <dbReference type="Proteomes" id="UP000253970"/>
    </source>
</evidence>
<dbReference type="PANTHER" id="PTHR45947">
    <property type="entry name" value="SULFOQUINOVOSYL TRANSFERASE SQD2"/>
    <property type="match status" value="1"/>
</dbReference>
<reference evidence="5" key="3">
    <citation type="submission" date="2019-06" db="EMBL/GenBank/DDBJ databases">
        <authorList>
            <person name="Bisanz J.E."/>
            <person name="Turnbaugh P.J."/>
        </authorList>
    </citation>
    <scope>NUCLEOTIDE SEQUENCE</scope>
    <source>
        <strain evidence="5">SECO-MT75m2</strain>
    </source>
</reference>
<evidence type="ECO:0000259" key="3">
    <source>
        <dbReference type="Pfam" id="PF13439"/>
    </source>
</evidence>
<dbReference type="GO" id="GO:1901137">
    <property type="term" value="P:carbohydrate derivative biosynthetic process"/>
    <property type="evidence" value="ECO:0007669"/>
    <property type="project" value="UniProtKB-ARBA"/>
</dbReference>
<evidence type="ECO:0000313" key="4">
    <source>
        <dbReference type="EMBL" id="RDB69359.1"/>
    </source>
</evidence>
<reference evidence="5 7" key="1">
    <citation type="journal article" date="2005" name="Appl. Environ. Microbiol.">
        <title>Intestinal bacterial communities that produce active estrogen-like compounds enterodiol and enterolactone in humans.</title>
        <authorList>
            <person name="Clavel T."/>
            <person name="Henderson G."/>
            <person name="Alpert C.A."/>
            <person name="Philippe C."/>
            <person name="Rigottier-Gois L."/>
            <person name="Dore J."/>
            <person name="Blaut M."/>
        </authorList>
    </citation>
    <scope>NUCLEOTIDE SEQUENCE [LARGE SCALE GENOMIC DNA]</scope>
    <source>
        <strain evidence="5 7">SECO-MT75m2</strain>
    </source>
</reference>
<keyword evidence="1" id="KW-0328">Glycosyltransferase</keyword>
<gene>
    <name evidence="4" type="ORF">C1875_09725</name>
    <name evidence="5" type="ORF">FIC87_00575</name>
</gene>
<keyword evidence="2 4" id="KW-0808">Transferase</keyword>
<dbReference type="RefSeq" id="WP_114534158.1">
    <property type="nucleotide sequence ID" value="NZ_JADNER010000004.1"/>
</dbReference>
<dbReference type="EMBL" id="PPTU01000014">
    <property type="protein sequence ID" value="RDB69359.1"/>
    <property type="molecule type" value="Genomic_DNA"/>
</dbReference>
<name>A0A369MCZ1_EGGLN</name>
<comment type="caution">
    <text evidence="4">The sequence shown here is derived from an EMBL/GenBank/DDBJ whole genome shotgun (WGS) entry which is preliminary data.</text>
</comment>
<dbReference type="AlphaFoldDB" id="A0A369MCZ1"/>
<feature type="domain" description="Glycosyltransferase subfamily 4-like N-terminal" evidence="3">
    <location>
        <begin position="25"/>
        <end position="195"/>
    </location>
</feature>
<sequence>MKVVNVCLNGPYTEGFTYQENLLPKYQAALGNDVAIVAPTTSWDAEGSLVCMGEMDYVNQDGIRIVRIENDQSRDVGYKFKTYGKLAPLLNELEPEILFVHGCQFRDASTIARYLKRRPDVRLYVDNHCDYSNSARGFMSKHVLHGVVWRHYARRLLPYAQKFFGVLPARVDFLVENYGLPRDKCELLVMGADDDQVLRATSPDNVRQVRARLGVSQDGFLLVTGGKIDKYKKETLCLLDAMRKLPEGVKLIVFGPVAPELAEEFEKKASHPSIVHIPWADYEESYDYIAAADLAVFPGRHSVYWEQAVGEGVPVLVKEWPGAKHVDCGGNALFLQSCSSDEIFCKIMALLDNPDDYRTMKHVARNCAGEFQYSRIARQSLGE</sequence>
<dbReference type="InterPro" id="IPR050194">
    <property type="entry name" value="Glycosyltransferase_grp1"/>
</dbReference>
<evidence type="ECO:0000256" key="1">
    <source>
        <dbReference type="ARBA" id="ARBA00022676"/>
    </source>
</evidence>
<protein>
    <submittedName>
        <fullName evidence="4">Glycosyl transferase family 1</fullName>
    </submittedName>
    <submittedName>
        <fullName evidence="5">Glycosyltransferase family 4 protein</fullName>
    </submittedName>
</protein>
<reference evidence="4 6" key="2">
    <citation type="journal article" date="2018" name="Elife">
        <title>Discovery and characterization of a prevalent human gut bacterial enzyme sufficient for the inactivation of a family of plant toxins.</title>
        <authorList>
            <person name="Koppel N."/>
            <person name="Bisanz J.E."/>
            <person name="Pandelia M.E."/>
            <person name="Turnbaugh P.J."/>
            <person name="Balskus E.P."/>
        </authorList>
    </citation>
    <scope>NUCLEOTIDE SEQUENCE [LARGE SCALE GENOMIC DNA]</scope>
    <source>
        <strain evidence="4 6">W1 BHI 6</strain>
    </source>
</reference>
<proteinExistence type="predicted"/>